<dbReference type="Proteomes" id="UP000824533">
    <property type="component" value="Linkage Group LG27"/>
</dbReference>
<comment type="caution">
    <text evidence="1">The sequence shown here is derived from an EMBL/GenBank/DDBJ whole genome shotgun (WGS) entry which is preliminary data.</text>
</comment>
<reference evidence="1 2" key="1">
    <citation type="journal article" date="2021" name="Front. Genet.">
        <title>Chromosome-Level Genome Assembly Reveals Significant Gene Expansion in the Toll and IMD Signaling Pathways of Dendrolimus kikuchii.</title>
        <authorList>
            <person name="Zhou J."/>
            <person name="Wu P."/>
            <person name="Xiong Z."/>
            <person name="Liu N."/>
            <person name="Zhao N."/>
            <person name="Ji M."/>
            <person name="Qiu Y."/>
            <person name="Yang B."/>
        </authorList>
    </citation>
    <scope>NUCLEOTIDE SEQUENCE [LARGE SCALE GENOMIC DNA]</scope>
    <source>
        <strain evidence="1">Ann1</strain>
    </source>
</reference>
<sequence>MLIKIVLLITILGYVQSKLSIDISTDPDDKDVSIEYSGIEISVITDEDISLFNIDTANLKAAFKKHYGKVPSNIYLKSPTPWGDLYETYKWEQVTKVLSVKSARVKSNVRNPIVVLTQDFVNLSNNTVKVNTGISHTVENTLTTSWNKEKEFTVSQEFEYDVNFLFGKAQGTTAFSYTTTWGTGAEQSETTTIGSTSAVETELAPGKAVTAILSANAGILEIEVIYKMSLRGNVAVNFKKAFRDHHFWGPPIQNVMASGGIDNEVTVYETIKFGYHVDASLKVFDRSTGKPV</sequence>
<dbReference type="EMBL" id="CM034413">
    <property type="protein sequence ID" value="KAJ0170574.1"/>
    <property type="molecule type" value="Genomic_DNA"/>
</dbReference>
<evidence type="ECO:0000313" key="2">
    <source>
        <dbReference type="Proteomes" id="UP000824533"/>
    </source>
</evidence>
<keyword evidence="2" id="KW-1185">Reference proteome</keyword>
<accession>A0ACC1CGI9</accession>
<gene>
    <name evidence="1" type="ORF">K1T71_013945</name>
</gene>
<proteinExistence type="predicted"/>
<protein>
    <submittedName>
        <fullName evidence="1">Uncharacterized protein</fullName>
    </submittedName>
</protein>
<name>A0ACC1CGI9_9NEOP</name>
<evidence type="ECO:0000313" key="1">
    <source>
        <dbReference type="EMBL" id="KAJ0170574.1"/>
    </source>
</evidence>
<organism evidence="1 2">
    <name type="scientific">Dendrolimus kikuchii</name>
    <dbReference type="NCBI Taxonomy" id="765133"/>
    <lineage>
        <taxon>Eukaryota</taxon>
        <taxon>Metazoa</taxon>
        <taxon>Ecdysozoa</taxon>
        <taxon>Arthropoda</taxon>
        <taxon>Hexapoda</taxon>
        <taxon>Insecta</taxon>
        <taxon>Pterygota</taxon>
        <taxon>Neoptera</taxon>
        <taxon>Endopterygota</taxon>
        <taxon>Lepidoptera</taxon>
        <taxon>Glossata</taxon>
        <taxon>Ditrysia</taxon>
        <taxon>Bombycoidea</taxon>
        <taxon>Lasiocampidae</taxon>
        <taxon>Dendrolimus</taxon>
    </lineage>
</organism>